<dbReference type="SUPFAM" id="SSF52980">
    <property type="entry name" value="Restriction endonuclease-like"/>
    <property type="match status" value="1"/>
</dbReference>
<evidence type="ECO:0000259" key="1">
    <source>
        <dbReference type="PROSITE" id="PS50104"/>
    </source>
</evidence>
<sequence>MITSEKIKKLKKSPESIYDLTPRDFEEVIAEILAGYGWNVNLTSKTRDGGYDILAIKRDVTGLESTWVIECKKYDKFRKVGVELVRNIYGVKNHIGVSNAAIVTTSEYTQDAQKFSDTKYDIQLIDINKIKEWINSYIPSPENKSYLAENRFYSCFVSYSHLDGEFAEKITSRLRESGIKVWFAPEEMKAGVKIHEQIKKAIKQFDKLLLILSPNSMKSEWVKSEIRNARKRELEEGVQVLFPISIVPMEEIRNWEYFDSDTGRDLAVEIREYLIPNFSQWKNKTSFEQEVQKVLDGLYAADEQRTRDINIESKLSISGTWKDLADNDVAFFKQIGNRIIGFYNYDGRNRIVGIYDGILKNNIFTYNWKWINGGPIGQGKMILSSDGRKLAGDWWYDDLRRGIEHVGYEKVSEVMPNWLNDKDFKVYFNL</sequence>
<feature type="domain" description="TIR" evidence="1">
    <location>
        <begin position="151"/>
        <end position="274"/>
    </location>
</feature>
<protein>
    <submittedName>
        <fullName evidence="2">Restriction endonuclease</fullName>
        <ecNumber evidence="2">3.1.21.-</ecNumber>
    </submittedName>
</protein>
<dbReference type="PROSITE" id="PS50104">
    <property type="entry name" value="TIR"/>
    <property type="match status" value="1"/>
</dbReference>
<proteinExistence type="predicted"/>
<keyword evidence="2" id="KW-0378">Hydrolase</keyword>
<dbReference type="SUPFAM" id="SSF52200">
    <property type="entry name" value="Toll/Interleukin receptor TIR domain"/>
    <property type="match status" value="1"/>
</dbReference>
<name>A0ABT8KUR9_9BACT</name>
<keyword evidence="2" id="KW-0255">Endonuclease</keyword>
<dbReference type="InterPro" id="IPR052906">
    <property type="entry name" value="Type_IV_Methyl-Rstrct_Enzyme"/>
</dbReference>
<dbReference type="Pfam" id="PF04471">
    <property type="entry name" value="Mrr_cat"/>
    <property type="match status" value="1"/>
</dbReference>
<evidence type="ECO:0000313" key="3">
    <source>
        <dbReference type="Proteomes" id="UP001172082"/>
    </source>
</evidence>
<keyword evidence="3" id="KW-1185">Reference proteome</keyword>
<dbReference type="EC" id="3.1.21.-" evidence="2"/>
<dbReference type="Pfam" id="PF13676">
    <property type="entry name" value="TIR_2"/>
    <property type="match status" value="1"/>
</dbReference>
<accession>A0ABT8KUR9</accession>
<evidence type="ECO:0000313" key="2">
    <source>
        <dbReference type="EMBL" id="MDN5204504.1"/>
    </source>
</evidence>
<organism evidence="2 3">
    <name type="scientific">Splendidivirga corallicola</name>
    <dbReference type="NCBI Taxonomy" id="3051826"/>
    <lineage>
        <taxon>Bacteria</taxon>
        <taxon>Pseudomonadati</taxon>
        <taxon>Bacteroidota</taxon>
        <taxon>Cytophagia</taxon>
        <taxon>Cytophagales</taxon>
        <taxon>Splendidivirgaceae</taxon>
        <taxon>Splendidivirga</taxon>
    </lineage>
</organism>
<dbReference type="Gene3D" id="3.40.1350.10">
    <property type="match status" value="1"/>
</dbReference>
<dbReference type="InterPro" id="IPR000157">
    <property type="entry name" value="TIR_dom"/>
</dbReference>
<dbReference type="GO" id="GO:0004519">
    <property type="term" value="F:endonuclease activity"/>
    <property type="evidence" value="ECO:0007669"/>
    <property type="project" value="UniProtKB-KW"/>
</dbReference>
<dbReference type="InterPro" id="IPR035897">
    <property type="entry name" value="Toll_tir_struct_dom_sf"/>
</dbReference>
<dbReference type="Gene3D" id="3.40.50.10140">
    <property type="entry name" value="Toll/interleukin-1 receptor homology (TIR) domain"/>
    <property type="match status" value="1"/>
</dbReference>
<dbReference type="SMART" id="SM00255">
    <property type="entry name" value="TIR"/>
    <property type="match status" value="1"/>
</dbReference>
<dbReference type="GO" id="GO:0016787">
    <property type="term" value="F:hydrolase activity"/>
    <property type="evidence" value="ECO:0007669"/>
    <property type="project" value="UniProtKB-KW"/>
</dbReference>
<keyword evidence="2" id="KW-0540">Nuclease</keyword>
<dbReference type="InterPro" id="IPR011856">
    <property type="entry name" value="tRNA_endonuc-like_dom_sf"/>
</dbReference>
<dbReference type="Proteomes" id="UP001172082">
    <property type="component" value="Unassembled WGS sequence"/>
</dbReference>
<dbReference type="EMBL" id="JAUJEA010000011">
    <property type="protein sequence ID" value="MDN5204504.1"/>
    <property type="molecule type" value="Genomic_DNA"/>
</dbReference>
<dbReference type="RefSeq" id="WP_346754525.1">
    <property type="nucleotide sequence ID" value="NZ_JAUJEA010000011.1"/>
</dbReference>
<dbReference type="PANTHER" id="PTHR30015:SF6">
    <property type="entry name" value="SLL1429 PROTEIN"/>
    <property type="match status" value="1"/>
</dbReference>
<dbReference type="InterPro" id="IPR007560">
    <property type="entry name" value="Restrct_endonuc_IV_Mrr"/>
</dbReference>
<comment type="caution">
    <text evidence="2">The sequence shown here is derived from an EMBL/GenBank/DDBJ whole genome shotgun (WGS) entry which is preliminary data.</text>
</comment>
<gene>
    <name evidence="2" type="ORF">QQ008_24130</name>
</gene>
<dbReference type="PANTHER" id="PTHR30015">
    <property type="entry name" value="MRR RESTRICTION SYSTEM PROTEIN"/>
    <property type="match status" value="1"/>
</dbReference>
<dbReference type="InterPro" id="IPR011335">
    <property type="entry name" value="Restrct_endonuc-II-like"/>
</dbReference>
<reference evidence="2" key="1">
    <citation type="submission" date="2023-06" db="EMBL/GenBank/DDBJ databases">
        <title>Genomic of Parafulvivirga corallium.</title>
        <authorList>
            <person name="Wang G."/>
        </authorList>
    </citation>
    <scope>NUCLEOTIDE SEQUENCE</scope>
    <source>
        <strain evidence="2">BMA10</strain>
    </source>
</reference>